<organism evidence="1 2">
    <name type="scientific">Lobosporangium transversale</name>
    <dbReference type="NCBI Taxonomy" id="64571"/>
    <lineage>
        <taxon>Eukaryota</taxon>
        <taxon>Fungi</taxon>
        <taxon>Fungi incertae sedis</taxon>
        <taxon>Mucoromycota</taxon>
        <taxon>Mortierellomycotina</taxon>
        <taxon>Mortierellomycetes</taxon>
        <taxon>Mortierellales</taxon>
        <taxon>Mortierellaceae</taxon>
        <taxon>Lobosporangium</taxon>
    </lineage>
</organism>
<dbReference type="InParanoid" id="A0A1Y2GD97"/>
<name>A0A1Y2GD97_9FUNG</name>
<dbReference type="RefSeq" id="XP_021878067.1">
    <property type="nucleotide sequence ID" value="XM_022030492.1"/>
</dbReference>
<reference evidence="1 2" key="1">
    <citation type="submission" date="2016-07" db="EMBL/GenBank/DDBJ databases">
        <title>Pervasive Adenine N6-methylation of Active Genes in Fungi.</title>
        <authorList>
            <consortium name="DOE Joint Genome Institute"/>
            <person name="Mondo S.J."/>
            <person name="Dannebaum R.O."/>
            <person name="Kuo R.C."/>
            <person name="Labutti K."/>
            <person name="Haridas S."/>
            <person name="Kuo A."/>
            <person name="Salamov A."/>
            <person name="Ahrendt S.R."/>
            <person name="Lipzen A."/>
            <person name="Sullivan W."/>
            <person name="Andreopoulos W.B."/>
            <person name="Clum A."/>
            <person name="Lindquist E."/>
            <person name="Daum C."/>
            <person name="Ramamoorthy G.K."/>
            <person name="Gryganskyi A."/>
            <person name="Culley D."/>
            <person name="Magnuson J.K."/>
            <person name="James T.Y."/>
            <person name="O'Malley M.A."/>
            <person name="Stajich J.E."/>
            <person name="Spatafora J.W."/>
            <person name="Visel A."/>
            <person name="Grigoriev I.V."/>
        </authorList>
    </citation>
    <scope>NUCLEOTIDE SEQUENCE [LARGE SCALE GENOMIC DNA]</scope>
    <source>
        <strain evidence="1 2">NRRL 3116</strain>
    </source>
</reference>
<accession>A0A1Y2GD97</accession>
<dbReference type="EMBL" id="MCFF01000041">
    <property type="protein sequence ID" value="ORZ07560.1"/>
    <property type="molecule type" value="Genomic_DNA"/>
</dbReference>
<sequence length="150" mass="17061">MTLNQLTKRQHITIIGKRELLMTTCSTSNLKNIINYLLYYRTTYEVSVQQSLFGRWIAWLTTCYERLSWPYSFLPLLRALTFPVSGEMVAVSISTMEPSFILALLAKTRASQMAHAKLMKWQLPFMHVVTRDGVCAPDFAGVDPSQGHGV</sequence>
<dbReference type="AlphaFoldDB" id="A0A1Y2GD97"/>
<proteinExistence type="predicted"/>
<dbReference type="Proteomes" id="UP000193648">
    <property type="component" value="Unassembled WGS sequence"/>
</dbReference>
<protein>
    <submittedName>
        <fullName evidence="1">Uncharacterized protein</fullName>
    </submittedName>
</protein>
<gene>
    <name evidence="1" type="ORF">BCR41DRAFT_424807</name>
</gene>
<dbReference type="GeneID" id="33572334"/>
<keyword evidence="2" id="KW-1185">Reference proteome</keyword>
<evidence type="ECO:0000313" key="2">
    <source>
        <dbReference type="Proteomes" id="UP000193648"/>
    </source>
</evidence>
<comment type="caution">
    <text evidence="1">The sequence shown here is derived from an EMBL/GenBank/DDBJ whole genome shotgun (WGS) entry which is preliminary data.</text>
</comment>
<evidence type="ECO:0000313" key="1">
    <source>
        <dbReference type="EMBL" id="ORZ07560.1"/>
    </source>
</evidence>